<dbReference type="EMBL" id="QXGF01001321">
    <property type="protein sequence ID" value="KAE8930854.1"/>
    <property type="molecule type" value="Genomic_DNA"/>
</dbReference>
<dbReference type="Proteomes" id="UP000486351">
    <property type="component" value="Unassembled WGS sequence"/>
</dbReference>
<evidence type="ECO:0000313" key="2">
    <source>
        <dbReference type="EMBL" id="KAE8930854.1"/>
    </source>
</evidence>
<evidence type="ECO:0000313" key="15">
    <source>
        <dbReference type="Proteomes" id="UP000440732"/>
    </source>
</evidence>
<evidence type="ECO:0000313" key="19">
    <source>
        <dbReference type="Proteomes" id="UP000488956"/>
    </source>
</evidence>
<feature type="chain" id="PRO_5036166046" description="RxLR effector protein" evidence="1">
    <location>
        <begin position="20"/>
        <end position="34"/>
    </location>
</feature>
<dbReference type="EMBL" id="QXFZ01001252">
    <property type="protein sequence ID" value="KAE9093925.1"/>
    <property type="molecule type" value="Genomic_DNA"/>
</dbReference>
<proteinExistence type="predicted"/>
<name>A0A6A3STY5_9STRA</name>
<dbReference type="Proteomes" id="UP000437068">
    <property type="component" value="Unassembled WGS sequence"/>
</dbReference>
<evidence type="ECO:0000313" key="8">
    <source>
        <dbReference type="EMBL" id="KAE9209485.1"/>
    </source>
</evidence>
<evidence type="ECO:0000313" key="14">
    <source>
        <dbReference type="Proteomes" id="UP000440367"/>
    </source>
</evidence>
<evidence type="ECO:0000313" key="16">
    <source>
        <dbReference type="Proteomes" id="UP000441208"/>
    </source>
</evidence>
<dbReference type="Proteomes" id="UP000429523">
    <property type="component" value="Unassembled WGS sequence"/>
</dbReference>
<feature type="signal peptide" evidence="1">
    <location>
        <begin position="1"/>
        <end position="19"/>
    </location>
</feature>
<dbReference type="Proteomes" id="UP000440732">
    <property type="component" value="Unassembled WGS sequence"/>
</dbReference>
<dbReference type="Proteomes" id="UP000440367">
    <property type="component" value="Unassembled WGS sequence"/>
</dbReference>
<gene>
    <name evidence="9" type="ORF">PF001_g17418</name>
    <name evidence="8" type="ORF">PF002_g19089</name>
    <name evidence="7" type="ORF">PF005_g18301</name>
    <name evidence="6" type="ORF">PF006_g17335</name>
    <name evidence="5" type="ORF">PF007_g17948</name>
    <name evidence="10" type="ORF">PF008_g17742</name>
    <name evidence="2" type="ORF">PF009_g19067</name>
    <name evidence="4" type="ORF">PF010_g17569</name>
    <name evidence="3" type="ORF">PF011_g17449</name>
</gene>
<evidence type="ECO:0000313" key="11">
    <source>
        <dbReference type="Proteomes" id="UP000429523"/>
    </source>
</evidence>
<keyword evidence="1" id="KW-0732">Signal</keyword>
<sequence>MMLIRHLVTVLAVLQLTVSNDLSRPTSVGKLVSS</sequence>
<evidence type="ECO:0000256" key="1">
    <source>
        <dbReference type="SAM" id="SignalP"/>
    </source>
</evidence>
<dbReference type="EMBL" id="QXGE01001260">
    <property type="protein sequence ID" value="KAE9295222.1"/>
    <property type="molecule type" value="Genomic_DNA"/>
</dbReference>
<dbReference type="Proteomes" id="UP000441208">
    <property type="component" value="Unassembled WGS sequence"/>
</dbReference>
<evidence type="ECO:0000313" key="6">
    <source>
        <dbReference type="EMBL" id="KAE9123842.1"/>
    </source>
</evidence>
<accession>A0A6A3STY5</accession>
<evidence type="ECO:0000313" key="17">
    <source>
        <dbReference type="Proteomes" id="UP000460718"/>
    </source>
</evidence>
<evidence type="ECO:0000313" key="12">
    <source>
        <dbReference type="Proteomes" id="UP000433483"/>
    </source>
</evidence>
<dbReference type="Proteomes" id="UP000433483">
    <property type="component" value="Unassembled WGS sequence"/>
</dbReference>
<keyword evidence="12" id="KW-1185">Reference proteome</keyword>
<comment type="caution">
    <text evidence="6">The sequence shown here is derived from an EMBL/GenBank/DDBJ whole genome shotgun (WGS) entry which is preliminary data.</text>
</comment>
<dbReference type="EMBL" id="QXFY01001301">
    <property type="protein sequence ID" value="KAE9321779.1"/>
    <property type="molecule type" value="Genomic_DNA"/>
</dbReference>
<evidence type="ECO:0000313" key="4">
    <source>
        <dbReference type="EMBL" id="KAE9093203.1"/>
    </source>
</evidence>
<evidence type="ECO:0008006" key="20">
    <source>
        <dbReference type="Google" id="ProtNLM"/>
    </source>
</evidence>
<dbReference type="Proteomes" id="UP000460718">
    <property type="component" value="Unassembled WGS sequence"/>
</dbReference>
<dbReference type="EMBL" id="QXGD01001296">
    <property type="protein sequence ID" value="KAE9209485.1"/>
    <property type="molecule type" value="Genomic_DNA"/>
</dbReference>
<dbReference type="EMBL" id="QXFX01001280">
    <property type="protein sequence ID" value="KAE9093203.1"/>
    <property type="molecule type" value="Genomic_DNA"/>
</dbReference>
<organism evidence="6 15">
    <name type="scientific">Phytophthora fragariae</name>
    <dbReference type="NCBI Taxonomy" id="53985"/>
    <lineage>
        <taxon>Eukaryota</taxon>
        <taxon>Sar</taxon>
        <taxon>Stramenopiles</taxon>
        <taxon>Oomycota</taxon>
        <taxon>Peronosporomycetes</taxon>
        <taxon>Peronosporales</taxon>
        <taxon>Peronosporaceae</taxon>
        <taxon>Phytophthora</taxon>
    </lineage>
</organism>
<dbReference type="EMBL" id="QXGB01001321">
    <property type="protein sequence ID" value="KAE9192846.1"/>
    <property type="molecule type" value="Genomic_DNA"/>
</dbReference>
<reference evidence="11 12" key="1">
    <citation type="submission" date="2018-08" db="EMBL/GenBank/DDBJ databases">
        <title>Genomic investigation of the strawberry pathogen Phytophthora fragariae indicates pathogenicity is determined by transcriptional variation in three key races.</title>
        <authorList>
            <person name="Adams T.M."/>
            <person name="Armitage A.D."/>
            <person name="Sobczyk M.K."/>
            <person name="Bates H.J."/>
            <person name="Dunwell J.M."/>
            <person name="Nellist C.F."/>
            <person name="Harrison R.J."/>
        </authorList>
    </citation>
    <scope>NUCLEOTIDE SEQUENCE [LARGE SCALE GENOMIC DNA]</scope>
    <source>
        <strain evidence="9 13">A4</strain>
        <strain evidence="8 14">BC-1</strain>
        <strain evidence="7 12">NOV-27</strain>
        <strain evidence="6 15">NOV-5</strain>
        <strain evidence="5 16">NOV-71</strain>
        <strain evidence="10 18">NOV-77</strain>
        <strain evidence="2 11">NOV-9</strain>
        <strain evidence="4 19">ONT-3</strain>
        <strain evidence="3 17">SCRP245</strain>
    </source>
</reference>
<evidence type="ECO:0000313" key="10">
    <source>
        <dbReference type="EMBL" id="KAE9321779.1"/>
    </source>
</evidence>
<dbReference type="AlphaFoldDB" id="A0A6A3STY5"/>
<dbReference type="EMBL" id="QXFW01001319">
    <property type="protein sequence ID" value="KAE8992714.1"/>
    <property type="molecule type" value="Genomic_DNA"/>
</dbReference>
<evidence type="ECO:0000313" key="18">
    <source>
        <dbReference type="Proteomes" id="UP000486351"/>
    </source>
</evidence>
<evidence type="ECO:0000313" key="7">
    <source>
        <dbReference type="EMBL" id="KAE9192846.1"/>
    </source>
</evidence>
<evidence type="ECO:0000313" key="9">
    <source>
        <dbReference type="EMBL" id="KAE9295222.1"/>
    </source>
</evidence>
<evidence type="ECO:0000313" key="3">
    <source>
        <dbReference type="EMBL" id="KAE8992714.1"/>
    </source>
</evidence>
<evidence type="ECO:0000313" key="5">
    <source>
        <dbReference type="EMBL" id="KAE9093925.1"/>
    </source>
</evidence>
<dbReference type="Proteomes" id="UP000488956">
    <property type="component" value="Unassembled WGS sequence"/>
</dbReference>
<dbReference type="EMBL" id="QXGA01001270">
    <property type="protein sequence ID" value="KAE9123842.1"/>
    <property type="molecule type" value="Genomic_DNA"/>
</dbReference>
<evidence type="ECO:0000313" key="13">
    <source>
        <dbReference type="Proteomes" id="UP000437068"/>
    </source>
</evidence>
<protein>
    <recommendedName>
        <fullName evidence="20">RxLR effector protein</fullName>
    </recommendedName>
</protein>